<keyword evidence="1" id="KW-0378">Hydrolase</keyword>
<organism evidence="4 5">
    <name type="scientific">Nisaea acidiphila</name>
    <dbReference type="NCBI Taxonomy" id="1862145"/>
    <lineage>
        <taxon>Bacteria</taxon>
        <taxon>Pseudomonadati</taxon>
        <taxon>Pseudomonadota</taxon>
        <taxon>Alphaproteobacteria</taxon>
        <taxon>Rhodospirillales</taxon>
        <taxon>Thalassobaculaceae</taxon>
        <taxon>Nisaea</taxon>
    </lineage>
</organism>
<keyword evidence="1" id="KW-0482">Metalloprotease</keyword>
<gene>
    <name evidence="4" type="ORF">NUH88_21735</name>
</gene>
<comment type="cofactor">
    <cofactor evidence="1">
        <name>Zn(2+)</name>
        <dbReference type="ChEBI" id="CHEBI:29105"/>
    </cofactor>
    <text evidence="1">Binds 1 zinc ion per subunit.</text>
</comment>
<dbReference type="InterPro" id="IPR015995">
    <property type="entry name" value="MlrC_N"/>
</dbReference>
<dbReference type="GO" id="GO:0008237">
    <property type="term" value="F:metallopeptidase activity"/>
    <property type="evidence" value="ECO:0007669"/>
    <property type="project" value="UniProtKB-KW"/>
</dbReference>
<feature type="domain" description="Microcystin LR degradation protein MlrC C-terminal" evidence="2">
    <location>
        <begin position="307"/>
        <end position="485"/>
    </location>
</feature>
<dbReference type="PIRSF" id="PIRSF012702">
    <property type="entry name" value="UCP012702"/>
    <property type="match status" value="1"/>
</dbReference>
<evidence type="ECO:0000313" key="4">
    <source>
        <dbReference type="EMBL" id="UUX49997.1"/>
    </source>
</evidence>
<evidence type="ECO:0000259" key="2">
    <source>
        <dbReference type="Pfam" id="PF07171"/>
    </source>
</evidence>
<evidence type="ECO:0000259" key="3">
    <source>
        <dbReference type="Pfam" id="PF07364"/>
    </source>
</evidence>
<keyword evidence="1" id="KW-0645">Protease</keyword>
<dbReference type="InterPro" id="IPR009197">
    <property type="entry name" value="MlrC"/>
</dbReference>
<dbReference type="Pfam" id="PF07171">
    <property type="entry name" value="MlrC_C"/>
    <property type="match status" value="1"/>
</dbReference>
<dbReference type="Pfam" id="PF07364">
    <property type="entry name" value="DUF1485"/>
    <property type="match status" value="1"/>
</dbReference>
<dbReference type="RefSeq" id="WP_257768947.1">
    <property type="nucleotide sequence ID" value="NZ_CP102480.1"/>
</dbReference>
<accession>A0A9J7AX19</accession>
<protein>
    <recommendedName>
        <fullName evidence="1">Microcystinase C</fullName>
        <shortName evidence="1">MlrC</shortName>
    </recommendedName>
</protein>
<sequence>MTTRCILSAQVSHETHSFSVLKTGFDAYRSRLCHIGADMVKHMSGTATEIAAHLDAAKKYGWELIPTIAAHATPSGPTTAEAWEKLAGTVLAGLETGPVDGVLLALHGAMVTEPFPDAEGELLRRLRERLGPNVPIAITLDLHANVTDEMGEYADFIVPFRTYPHVDQYQVATETAGLLLRTMDGEIRPVTVVARRPTLYGLNHGRTREGPMVEALERAAAIKQADPSVLEIGLCAGFAWSDIPEAGPSVIVTTDNDPEKAQAIADEFADFIWETRKINTVPPLSLEEVGELIAKASAGTGTGPLVIGDTTDNPGGGGYGDSVRLLETIIATGCEKAAMAAIYDPEVAEQAYAAGVGAKIDISLGSKVDPALYGPALKTSATVLKLSETGAFVCDGPMWANVEVRFGRSALLDISGVTVVVASNNIQTTDQQSLKHFGVEPADFNVIGVKSSHHFRAAFEPIAREVVLVDSGGLVSEDFKQFHYTLLRRPIWPIDQDTG</sequence>
<name>A0A9J7AX19_9PROT</name>
<feature type="domain" description="Microcystin LR degradation protein MlrC N-terminal" evidence="3">
    <location>
        <begin position="6"/>
        <end position="289"/>
    </location>
</feature>
<dbReference type="GO" id="GO:0006508">
    <property type="term" value="P:proteolysis"/>
    <property type="evidence" value="ECO:0007669"/>
    <property type="project" value="UniProtKB-KW"/>
</dbReference>
<dbReference type="GO" id="GO:0046872">
    <property type="term" value="F:metal ion binding"/>
    <property type="evidence" value="ECO:0007669"/>
    <property type="project" value="UniProtKB-KW"/>
</dbReference>
<reference evidence="4" key="1">
    <citation type="submission" date="2022-08" db="EMBL/GenBank/DDBJ databases">
        <title>Nisaea acidiphila sp. nov., isolated from a marine algal debris and emended description of the genus Nisaea Urios et al. 2008.</title>
        <authorList>
            <person name="Kwon K."/>
        </authorList>
    </citation>
    <scope>NUCLEOTIDE SEQUENCE</scope>
    <source>
        <strain evidence="4">MEBiC11861</strain>
    </source>
</reference>
<keyword evidence="1" id="KW-0479">Metal-binding</keyword>
<dbReference type="AlphaFoldDB" id="A0A9J7AX19"/>
<dbReference type="EMBL" id="CP102480">
    <property type="protein sequence ID" value="UUX49997.1"/>
    <property type="molecule type" value="Genomic_DNA"/>
</dbReference>
<comment type="similarity">
    <text evidence="1">Belongs to the peptidase M81 family.</text>
</comment>
<comment type="function">
    <text evidence="1">Involved in peptidolytic degradation of cyclic heptapeptide hepatotoxin microcystin (MC).</text>
</comment>
<evidence type="ECO:0000256" key="1">
    <source>
        <dbReference type="PIRNR" id="PIRNR012702"/>
    </source>
</evidence>
<dbReference type="KEGG" id="naci:NUH88_21735"/>
<proteinExistence type="inferred from homology"/>
<dbReference type="Proteomes" id="UP001060336">
    <property type="component" value="Chromosome"/>
</dbReference>
<evidence type="ECO:0000313" key="5">
    <source>
        <dbReference type="Proteomes" id="UP001060336"/>
    </source>
</evidence>
<dbReference type="InterPro" id="IPR010799">
    <property type="entry name" value="MlrC_C"/>
</dbReference>
<keyword evidence="5" id="KW-1185">Reference proteome</keyword>